<dbReference type="PANTHER" id="PTHR23035">
    <property type="entry name" value="CILIA- AND FLAGELLA-ASSOCIATED PROTEIN 97-RELATED"/>
    <property type="match status" value="1"/>
</dbReference>
<feature type="compositionally biased region" description="Low complexity" evidence="3">
    <location>
        <begin position="446"/>
        <end position="458"/>
    </location>
</feature>
<feature type="compositionally biased region" description="Basic and acidic residues" evidence="3">
    <location>
        <begin position="39"/>
        <end position="54"/>
    </location>
</feature>
<feature type="region of interest" description="Disordered" evidence="3">
    <location>
        <begin position="289"/>
        <end position="343"/>
    </location>
</feature>
<dbReference type="InterPro" id="IPR038791">
    <property type="entry name" value="Cfap97/Hemingway"/>
</dbReference>
<evidence type="ECO:0000256" key="1">
    <source>
        <dbReference type="ARBA" id="ARBA00008315"/>
    </source>
</evidence>
<evidence type="ECO:0000313" key="4">
    <source>
        <dbReference type="EMBL" id="KAA0722442.1"/>
    </source>
</evidence>
<dbReference type="AlphaFoldDB" id="A0A5A9PLE0"/>
<dbReference type="PANTHER" id="PTHR23035:SF1">
    <property type="entry name" value="CILIA- AND FLAGELLA-ASSOCIATED PROTEIN 97"/>
    <property type="match status" value="1"/>
</dbReference>
<name>A0A5A9PLE0_9TELE</name>
<dbReference type="OrthoDB" id="515313at2759"/>
<dbReference type="InterPro" id="IPR029488">
    <property type="entry name" value="Hmw/CFAP97"/>
</dbReference>
<feature type="compositionally biased region" description="Low complexity" evidence="3">
    <location>
        <begin position="322"/>
        <end position="331"/>
    </location>
</feature>
<feature type="compositionally biased region" description="Basic and acidic residues" evidence="3">
    <location>
        <begin position="1"/>
        <end position="26"/>
    </location>
</feature>
<evidence type="ECO:0000313" key="5">
    <source>
        <dbReference type="Proteomes" id="UP000324632"/>
    </source>
</evidence>
<evidence type="ECO:0000256" key="2">
    <source>
        <dbReference type="ARBA" id="ARBA00021424"/>
    </source>
</evidence>
<reference evidence="4 5" key="1">
    <citation type="journal article" date="2019" name="Mol. Ecol. Resour.">
        <title>Chromosome-level genome assembly of Triplophysa tibetana, a fish adapted to the harsh high-altitude environment of the Tibetan Plateau.</title>
        <authorList>
            <person name="Yang X."/>
            <person name="Liu H."/>
            <person name="Ma Z."/>
            <person name="Zou Y."/>
            <person name="Zou M."/>
            <person name="Mao Y."/>
            <person name="Li X."/>
            <person name="Wang H."/>
            <person name="Chen T."/>
            <person name="Wang W."/>
            <person name="Yang R."/>
        </authorList>
    </citation>
    <scope>NUCLEOTIDE SEQUENCE [LARGE SCALE GENOMIC DNA]</scope>
    <source>
        <strain evidence="4">TTIB1903HZAU</strain>
        <tissue evidence="4">Muscle</tissue>
    </source>
</reference>
<feature type="compositionally biased region" description="Low complexity" evidence="3">
    <location>
        <begin position="207"/>
        <end position="227"/>
    </location>
</feature>
<dbReference type="EMBL" id="SOYY01000004">
    <property type="protein sequence ID" value="KAA0722442.1"/>
    <property type="molecule type" value="Genomic_DNA"/>
</dbReference>
<accession>A0A5A9PLE0</accession>
<protein>
    <recommendedName>
        <fullName evidence="2">Cilia- and flagella-associated protein 97</fullName>
    </recommendedName>
</protein>
<feature type="region of interest" description="Disordered" evidence="3">
    <location>
        <begin position="356"/>
        <end position="397"/>
    </location>
</feature>
<dbReference type="GO" id="GO:0007283">
    <property type="term" value="P:spermatogenesis"/>
    <property type="evidence" value="ECO:0007669"/>
    <property type="project" value="TreeGrafter"/>
</dbReference>
<keyword evidence="4" id="KW-0969">Cilium</keyword>
<feature type="region of interest" description="Disordered" evidence="3">
    <location>
        <begin position="433"/>
        <end position="483"/>
    </location>
</feature>
<sequence>MTTRSEDIPDMYSPKEQEGEVDHSFFDTDCEANGTDYEPLNKQEASKGPDERKNKVTNVLMDQIGSEVQSGRHEKPKASLENSLHLAQDENKECDNGLMKEVQSSNALFTGSSPIPCGKNSETGDNSQSDEGSSVQSYSSDEDRELDDEDRADFKLRKSSNGDFNSDDDGYHRSDDESEEEESQSSKQRGSSHGTPKKRAGKYLQQSHSSSSDTESSNSGGESSFCSQKSPVKHYRVASANQREKAKETAESEDTVTDVTPLSTPNVSPFQSIDIVLPSEPLAVDAQKTVVNEDVSDGSISSEGEDEPALSKIEKQLERGLVSSPSSVGSSRKNYSFTNEEVRQIDRENQRLLRELSGSSACSSSGSSTFSSASSRKNNAPTTRLYHSAVNRQKEQERIQKENLAFLRRLESVKATPGLTRDEQLADHQRQCRYLGTHSPTIPPLTTKSTKTSGRSSRPCSSPHKDRPGTAKLNRATPRPAWS</sequence>
<keyword evidence="4" id="KW-0966">Cell projection</keyword>
<feature type="compositionally biased region" description="Polar residues" evidence="3">
    <location>
        <begin position="257"/>
        <end position="269"/>
    </location>
</feature>
<feature type="compositionally biased region" description="Polar residues" evidence="3">
    <location>
        <begin position="102"/>
        <end position="113"/>
    </location>
</feature>
<feature type="compositionally biased region" description="Low complexity" evidence="3">
    <location>
        <begin position="185"/>
        <end position="194"/>
    </location>
</feature>
<organism evidence="4 5">
    <name type="scientific">Triplophysa tibetana</name>
    <dbReference type="NCBI Taxonomy" id="1572043"/>
    <lineage>
        <taxon>Eukaryota</taxon>
        <taxon>Metazoa</taxon>
        <taxon>Chordata</taxon>
        <taxon>Craniata</taxon>
        <taxon>Vertebrata</taxon>
        <taxon>Euteleostomi</taxon>
        <taxon>Actinopterygii</taxon>
        <taxon>Neopterygii</taxon>
        <taxon>Teleostei</taxon>
        <taxon>Ostariophysi</taxon>
        <taxon>Cypriniformes</taxon>
        <taxon>Nemacheilidae</taxon>
        <taxon>Triplophysa</taxon>
    </lineage>
</organism>
<comment type="similarity">
    <text evidence="1">Belongs to the CFAP97 family.</text>
</comment>
<feature type="compositionally biased region" description="Polar residues" evidence="3">
    <location>
        <begin position="120"/>
        <end position="139"/>
    </location>
</feature>
<feature type="compositionally biased region" description="Acidic residues" evidence="3">
    <location>
        <begin position="140"/>
        <end position="151"/>
    </location>
</feature>
<comment type="caution">
    <text evidence="4">The sequence shown here is derived from an EMBL/GenBank/DDBJ whole genome shotgun (WGS) entry which is preliminary data.</text>
</comment>
<dbReference type="Proteomes" id="UP000324632">
    <property type="component" value="Chromosome 4"/>
</dbReference>
<dbReference type="Pfam" id="PF13879">
    <property type="entry name" value="Hmw_CFAP97"/>
    <property type="match status" value="1"/>
</dbReference>
<keyword evidence="5" id="KW-1185">Reference proteome</keyword>
<evidence type="ECO:0000256" key="3">
    <source>
        <dbReference type="SAM" id="MobiDB-lite"/>
    </source>
</evidence>
<gene>
    <name evidence="4" type="ORF">E1301_Tti007102</name>
</gene>
<feature type="region of interest" description="Disordered" evidence="3">
    <location>
        <begin position="1"/>
        <end position="269"/>
    </location>
</feature>
<proteinExistence type="inferred from homology"/>
<feature type="compositionally biased region" description="Low complexity" evidence="3">
    <location>
        <begin position="357"/>
        <end position="375"/>
    </location>
</feature>
<keyword evidence="4" id="KW-0282">Flagellum</keyword>